<dbReference type="InterPro" id="IPR013216">
    <property type="entry name" value="Methyltransf_11"/>
</dbReference>
<keyword evidence="7" id="KW-0949">S-adenosyl-L-methionine</keyword>
<keyword evidence="13" id="KW-1185">Reference proteome</keyword>
<evidence type="ECO:0000256" key="4">
    <source>
        <dbReference type="ARBA" id="ARBA00022490"/>
    </source>
</evidence>
<dbReference type="KEGG" id="tpv:TP03_0020"/>
<keyword evidence="6 12" id="KW-0808">Transferase</keyword>
<evidence type="ECO:0000313" key="13">
    <source>
        <dbReference type="Proteomes" id="UP000001949"/>
    </source>
</evidence>
<reference evidence="12 13" key="1">
    <citation type="journal article" date="2005" name="Science">
        <title>Genome sequence of Theileria parva, a bovine pathogen that transforms lymphocytes.</title>
        <authorList>
            <person name="Gardner M.J."/>
            <person name="Bishop R."/>
            <person name="Shah T."/>
            <person name="de Villiers E.P."/>
            <person name="Carlton J.M."/>
            <person name="Hall N."/>
            <person name="Ren Q."/>
            <person name="Paulsen I.T."/>
            <person name="Pain A."/>
            <person name="Berriman M."/>
            <person name="Wilson R.J.M."/>
            <person name="Sato S."/>
            <person name="Ralph S.A."/>
            <person name="Mann D.J."/>
            <person name="Xiong Z."/>
            <person name="Shallom S.J."/>
            <person name="Weidman J."/>
            <person name="Jiang L."/>
            <person name="Lynn J."/>
            <person name="Weaver B."/>
            <person name="Shoaibi A."/>
            <person name="Domingo A.R."/>
            <person name="Wasawo D."/>
            <person name="Crabtree J."/>
            <person name="Wortman J.R."/>
            <person name="Haas B."/>
            <person name="Angiuoli S.V."/>
            <person name="Creasy T.H."/>
            <person name="Lu C."/>
            <person name="Suh B."/>
            <person name="Silva J.C."/>
            <person name="Utterback T.R."/>
            <person name="Feldblyum T.V."/>
            <person name="Pertea M."/>
            <person name="Allen J."/>
            <person name="Nierman W.C."/>
            <person name="Taracha E.L.N."/>
            <person name="Salzberg S.L."/>
            <person name="White O.R."/>
            <person name="Fitzhugh H.A."/>
            <person name="Morzaria S."/>
            <person name="Venter J.C."/>
            <person name="Fraser C.M."/>
            <person name="Nene V."/>
        </authorList>
    </citation>
    <scope>NUCLEOTIDE SEQUENCE [LARGE SCALE GENOMIC DNA]</scope>
    <source>
        <strain evidence="12 13">Muguga</strain>
    </source>
</reference>
<keyword evidence="4" id="KW-0963">Cytoplasm</keyword>
<dbReference type="InterPro" id="IPR039769">
    <property type="entry name" value="Bud23-like"/>
</dbReference>
<dbReference type="PANTHER" id="PTHR12734">
    <property type="entry name" value="METHYLTRANSFERASE-RELATED"/>
    <property type="match status" value="1"/>
</dbReference>
<dbReference type="Pfam" id="PF12589">
    <property type="entry name" value="WBS_methylT"/>
    <property type="match status" value="1"/>
</dbReference>
<evidence type="ECO:0000256" key="6">
    <source>
        <dbReference type="ARBA" id="ARBA00022679"/>
    </source>
</evidence>
<evidence type="ECO:0000259" key="11">
    <source>
        <dbReference type="Pfam" id="PF12589"/>
    </source>
</evidence>
<dbReference type="GO" id="GO:0005737">
    <property type="term" value="C:cytoplasm"/>
    <property type="evidence" value="ECO:0007669"/>
    <property type="project" value="UniProtKB-SubCell"/>
</dbReference>
<gene>
    <name evidence="12" type="ordered locus">TP03_0020</name>
</gene>
<evidence type="ECO:0000256" key="7">
    <source>
        <dbReference type="ARBA" id="ARBA00022691"/>
    </source>
</evidence>
<organism evidence="12 13">
    <name type="scientific">Theileria parva</name>
    <name type="common">East coast fever infection agent</name>
    <dbReference type="NCBI Taxonomy" id="5875"/>
    <lineage>
        <taxon>Eukaryota</taxon>
        <taxon>Sar</taxon>
        <taxon>Alveolata</taxon>
        <taxon>Apicomplexa</taxon>
        <taxon>Aconoidasida</taxon>
        <taxon>Piroplasmida</taxon>
        <taxon>Theileriidae</taxon>
        <taxon>Theileria</taxon>
    </lineage>
</organism>
<dbReference type="GO" id="GO:0005730">
    <property type="term" value="C:nucleolus"/>
    <property type="evidence" value="ECO:0007669"/>
    <property type="project" value="TreeGrafter"/>
</dbReference>
<comment type="subcellular location">
    <subcellularLocation>
        <location evidence="2">Cytoplasm</location>
    </subcellularLocation>
    <subcellularLocation>
        <location evidence="1">Nucleus</location>
    </subcellularLocation>
</comment>
<dbReference type="EMBL" id="AAGK01000005">
    <property type="protein sequence ID" value="EAN30756.1"/>
    <property type="molecule type" value="Genomic_DNA"/>
</dbReference>
<feature type="domain" description="Methyltransferase type 11" evidence="10">
    <location>
        <begin position="55"/>
        <end position="128"/>
    </location>
</feature>
<dbReference type="VEuPathDB" id="PiroplasmaDB:TpMuguga_03g00020"/>
<evidence type="ECO:0000259" key="10">
    <source>
        <dbReference type="Pfam" id="PF08241"/>
    </source>
</evidence>
<accession>Q4N0T7</accession>
<dbReference type="InParanoid" id="Q4N0T7"/>
<protein>
    <submittedName>
        <fullName evidence="12">Methyltransferase, putative</fullName>
        <ecNumber evidence="12">2.1.1.-</ecNumber>
    </submittedName>
</protein>
<dbReference type="EC" id="2.1.1.-" evidence="12"/>
<dbReference type="Pfam" id="PF08241">
    <property type="entry name" value="Methyltransf_11"/>
    <property type="match status" value="1"/>
</dbReference>
<evidence type="ECO:0000256" key="2">
    <source>
        <dbReference type="ARBA" id="ARBA00004496"/>
    </source>
</evidence>
<dbReference type="OMA" id="KHYLVVQ"/>
<dbReference type="InterPro" id="IPR022238">
    <property type="entry name" value="Bud23_C"/>
</dbReference>
<comment type="similarity">
    <text evidence="3">Belongs to the class I-like SAM-binding methyltransferase superfamily. BUD23/WBSCR22 family.</text>
</comment>
<name>Q4N0T7_THEPA</name>
<evidence type="ECO:0000256" key="1">
    <source>
        <dbReference type="ARBA" id="ARBA00004123"/>
    </source>
</evidence>
<evidence type="ECO:0000256" key="9">
    <source>
        <dbReference type="SAM" id="MobiDB-lite"/>
    </source>
</evidence>
<feature type="compositionally biased region" description="Basic residues" evidence="9">
    <location>
        <begin position="249"/>
        <end position="261"/>
    </location>
</feature>
<evidence type="ECO:0000256" key="8">
    <source>
        <dbReference type="ARBA" id="ARBA00023242"/>
    </source>
</evidence>
<dbReference type="CDD" id="cd02440">
    <property type="entry name" value="AdoMet_MTases"/>
    <property type="match status" value="1"/>
</dbReference>
<comment type="caution">
    <text evidence="12">The sequence shown here is derived from an EMBL/GenBank/DDBJ whole genome shotgun (WGS) entry which is preliminary data.</text>
</comment>
<dbReference type="GeneID" id="3499880"/>
<dbReference type="AlphaFoldDB" id="Q4N0T7"/>
<dbReference type="PANTHER" id="PTHR12734:SF0">
    <property type="entry name" value="18S RRNA (GUANINE-N(7))-METHYLTRANSFERASE-RELATED"/>
    <property type="match status" value="1"/>
</dbReference>
<feature type="domain" description="18S rRNA (guanine(1575)-N(7))-methyltransferase Bud23 C-terminal" evidence="11">
    <location>
        <begin position="224"/>
        <end position="274"/>
    </location>
</feature>
<sequence>MSIRPEHSAPPEIYYSAEESRKYNTNSHILKIQTQMSERALEMLLLPEDEMGLVLDIGCGTGISGNVISNSNHFWIGLDISQHMLHESLLNEIEGDVVLCDIGEPMNFLPNMFDGCISISVLQWLFISNHKSQEPYHRLSSFFKWLYKSLAYNARACLQFYPENVEQVDMLLDIVKKCNFNGGLVVDNPNSVKAKKYYLCIWSYNSNIYHKLPNPIEQNGDHEEVEFDEVESCVMKKRKNKLTYKDRIIKKKQQQRNKGMKTRPDTKYTGRKRPHAF</sequence>
<dbReference type="GO" id="GO:0016435">
    <property type="term" value="F:rRNA (guanine) methyltransferase activity"/>
    <property type="evidence" value="ECO:0007669"/>
    <property type="project" value="InterPro"/>
</dbReference>
<feature type="region of interest" description="Disordered" evidence="9">
    <location>
        <begin position="249"/>
        <end position="277"/>
    </location>
</feature>
<dbReference type="FunCoup" id="Q4N0T7">
    <property type="interactions" value="405"/>
</dbReference>
<dbReference type="STRING" id="5875.Q4N0T7"/>
<dbReference type="InterPro" id="IPR029063">
    <property type="entry name" value="SAM-dependent_MTases_sf"/>
</dbReference>
<dbReference type="SUPFAM" id="SSF53335">
    <property type="entry name" value="S-adenosyl-L-methionine-dependent methyltransferases"/>
    <property type="match status" value="1"/>
</dbReference>
<evidence type="ECO:0000256" key="3">
    <source>
        <dbReference type="ARBA" id="ARBA00005547"/>
    </source>
</evidence>
<keyword evidence="5 12" id="KW-0489">Methyltransferase</keyword>
<dbReference type="Proteomes" id="UP000001949">
    <property type="component" value="Unassembled WGS sequence"/>
</dbReference>
<dbReference type="eggNOG" id="KOG1541">
    <property type="taxonomic scope" value="Eukaryota"/>
</dbReference>
<evidence type="ECO:0000256" key="5">
    <source>
        <dbReference type="ARBA" id="ARBA00022603"/>
    </source>
</evidence>
<evidence type="ECO:0000313" key="12">
    <source>
        <dbReference type="EMBL" id="EAN30756.1"/>
    </source>
</evidence>
<dbReference type="Gene3D" id="3.40.50.150">
    <property type="entry name" value="Vaccinia Virus protein VP39"/>
    <property type="match status" value="1"/>
</dbReference>
<dbReference type="GO" id="GO:0070476">
    <property type="term" value="P:rRNA (guanine-N7)-methylation"/>
    <property type="evidence" value="ECO:0007669"/>
    <property type="project" value="InterPro"/>
</dbReference>
<keyword evidence="8" id="KW-0539">Nucleus</keyword>
<proteinExistence type="inferred from homology"/>